<reference evidence="5 6" key="1">
    <citation type="submission" date="2018-08" db="EMBL/GenBank/DDBJ databases">
        <title>Recombination of ecologically and evolutionarily significant loci maintains genetic cohesion in the Pseudomonas syringae species complex.</title>
        <authorList>
            <person name="Dillon M."/>
            <person name="Thakur S."/>
            <person name="Almeida R.N.D."/>
            <person name="Weir B.S."/>
            <person name="Guttman D.S."/>
        </authorList>
    </citation>
    <scope>NUCLEOTIDE SEQUENCE [LARGE SCALE GENOMIC DNA]</scope>
    <source>
        <strain evidence="5 6">ICMP 19473</strain>
    </source>
</reference>
<evidence type="ECO:0000256" key="3">
    <source>
        <dbReference type="ARBA" id="ARBA00022839"/>
    </source>
</evidence>
<dbReference type="PANTHER" id="PTHR30231">
    <property type="entry name" value="DNA POLYMERASE III SUBUNIT EPSILON"/>
    <property type="match status" value="1"/>
</dbReference>
<evidence type="ECO:0000256" key="1">
    <source>
        <dbReference type="ARBA" id="ARBA00022722"/>
    </source>
</evidence>
<evidence type="ECO:0000313" key="6">
    <source>
        <dbReference type="Proteomes" id="UP000273854"/>
    </source>
</evidence>
<dbReference type="GO" id="GO:0005829">
    <property type="term" value="C:cytosol"/>
    <property type="evidence" value="ECO:0007669"/>
    <property type="project" value="TreeGrafter"/>
</dbReference>
<dbReference type="SMART" id="SM00479">
    <property type="entry name" value="EXOIII"/>
    <property type="match status" value="1"/>
</dbReference>
<dbReference type="NCBIfam" id="NF006602">
    <property type="entry name" value="PRK09146.1"/>
    <property type="match status" value="1"/>
</dbReference>
<gene>
    <name evidence="5" type="ORF">ALP40_02928</name>
</gene>
<protein>
    <submittedName>
        <fullName evidence="5">DNA polymerase III subunit epsilon</fullName>
    </submittedName>
</protein>
<dbReference type="Pfam" id="PF00929">
    <property type="entry name" value="RNase_T"/>
    <property type="match status" value="1"/>
</dbReference>
<evidence type="ECO:0000256" key="2">
    <source>
        <dbReference type="ARBA" id="ARBA00022801"/>
    </source>
</evidence>
<evidence type="ECO:0000313" key="5">
    <source>
        <dbReference type="EMBL" id="RMT81232.1"/>
    </source>
</evidence>
<dbReference type="EMBL" id="RBTP01000036">
    <property type="protein sequence ID" value="RMT81232.1"/>
    <property type="molecule type" value="Genomic_DNA"/>
</dbReference>
<dbReference type="OrthoDB" id="5497329at2"/>
<keyword evidence="1" id="KW-0540">Nuclease</keyword>
<dbReference type="InterPro" id="IPR012337">
    <property type="entry name" value="RNaseH-like_sf"/>
</dbReference>
<keyword evidence="3" id="KW-0269">Exonuclease</keyword>
<comment type="caution">
    <text evidence="5">The sequence shown here is derived from an EMBL/GenBank/DDBJ whole genome shotgun (WGS) entry which is preliminary data.</text>
</comment>
<keyword evidence="2" id="KW-0378">Hydrolase</keyword>
<organism evidence="5 6">
    <name type="scientific">Pseudomonas viridiflava</name>
    <name type="common">Phytomonas viridiflava</name>
    <dbReference type="NCBI Taxonomy" id="33069"/>
    <lineage>
        <taxon>Bacteria</taxon>
        <taxon>Pseudomonadati</taxon>
        <taxon>Pseudomonadota</taxon>
        <taxon>Gammaproteobacteria</taxon>
        <taxon>Pseudomonadales</taxon>
        <taxon>Pseudomonadaceae</taxon>
        <taxon>Pseudomonas</taxon>
    </lineage>
</organism>
<dbReference type="PANTHER" id="PTHR30231:SF4">
    <property type="entry name" value="PROTEIN NEN2"/>
    <property type="match status" value="1"/>
</dbReference>
<sequence length="241" mass="27068">MSRTLTTGKGATALNWPEAFDHLAQQSRNPLLQRYYRSGVPGADTPLGEVELLAMDLETTGLNAESDNIVSIGIMPFTLKRIQCGKALYWVIKPPSELSSESVVFHHITHADIHGAPQLSEVMGQLLAAMAGKVMVVHYRSIERHFLDRALRRQIGEGLQFPVIDTMQLEARLHRKARGWIDRLLRRQPVSIRLADSRARYHLPQYHAHHALTDALATAELLHAQIATHYDPSIPLGEVWN</sequence>
<name>A0A3M5P9M4_PSEVI</name>
<accession>A0A3M5P9M4</accession>
<dbReference type="SUPFAM" id="SSF53098">
    <property type="entry name" value="Ribonuclease H-like"/>
    <property type="match status" value="1"/>
</dbReference>
<dbReference type="Proteomes" id="UP000273854">
    <property type="component" value="Unassembled WGS sequence"/>
</dbReference>
<dbReference type="GO" id="GO:0008408">
    <property type="term" value="F:3'-5' exonuclease activity"/>
    <property type="evidence" value="ECO:0007669"/>
    <property type="project" value="TreeGrafter"/>
</dbReference>
<dbReference type="Gene3D" id="3.30.420.10">
    <property type="entry name" value="Ribonuclease H-like superfamily/Ribonuclease H"/>
    <property type="match status" value="1"/>
</dbReference>
<feature type="domain" description="Exonuclease" evidence="4">
    <location>
        <begin position="51"/>
        <end position="231"/>
    </location>
</feature>
<evidence type="ECO:0000259" key="4">
    <source>
        <dbReference type="SMART" id="SM00479"/>
    </source>
</evidence>
<dbReference type="InterPro" id="IPR013520">
    <property type="entry name" value="Ribonucl_H"/>
</dbReference>
<dbReference type="GO" id="GO:0003676">
    <property type="term" value="F:nucleic acid binding"/>
    <property type="evidence" value="ECO:0007669"/>
    <property type="project" value="InterPro"/>
</dbReference>
<dbReference type="GO" id="GO:0006259">
    <property type="term" value="P:DNA metabolic process"/>
    <property type="evidence" value="ECO:0007669"/>
    <property type="project" value="UniProtKB-ARBA"/>
</dbReference>
<proteinExistence type="predicted"/>
<dbReference type="AlphaFoldDB" id="A0A3M5P9M4"/>
<dbReference type="RefSeq" id="WP_122208524.1">
    <property type="nucleotide sequence ID" value="NZ_JAAMQQ010000010.1"/>
</dbReference>
<dbReference type="InterPro" id="IPR036397">
    <property type="entry name" value="RNaseH_sf"/>
</dbReference>
<dbReference type="CDD" id="cd06127">
    <property type="entry name" value="DEDDh"/>
    <property type="match status" value="1"/>
</dbReference>